<evidence type="ECO:0000313" key="1">
    <source>
        <dbReference type="EMBL" id="MBC9719717.1"/>
    </source>
</evidence>
<reference evidence="1 2" key="1">
    <citation type="submission" date="2020-08" db="EMBL/GenBank/DDBJ databases">
        <title>Genemic of Streptomyces polyaspartic.</title>
        <authorList>
            <person name="Liu W."/>
        </authorList>
    </citation>
    <scope>NUCLEOTIDE SEQUENCE [LARGE SCALE GENOMIC DNA]</scope>
    <source>
        <strain evidence="1 2">TRM66268-LWL</strain>
    </source>
</reference>
<organism evidence="1 2">
    <name type="scientific">Streptomyces polyasparticus</name>
    <dbReference type="NCBI Taxonomy" id="2767826"/>
    <lineage>
        <taxon>Bacteria</taxon>
        <taxon>Bacillati</taxon>
        <taxon>Actinomycetota</taxon>
        <taxon>Actinomycetes</taxon>
        <taxon>Kitasatosporales</taxon>
        <taxon>Streptomycetaceae</taxon>
        <taxon>Streptomyces</taxon>
    </lineage>
</organism>
<gene>
    <name evidence="1" type="ORF">H9Y04_45410</name>
</gene>
<dbReference type="EMBL" id="JACTVJ010000070">
    <property type="protein sequence ID" value="MBC9719717.1"/>
    <property type="molecule type" value="Genomic_DNA"/>
</dbReference>
<sequence length="71" mass="7770">MRFTVTTGQRTIDLRCPDVSLAELEATALRLIAATGHDRPDHTSGFGFAPGCHLERSEQPYALCEAEVSHD</sequence>
<protein>
    <submittedName>
        <fullName evidence="1">Uncharacterized protein</fullName>
    </submittedName>
</protein>
<proteinExistence type="predicted"/>
<dbReference type="RefSeq" id="WP_187820111.1">
    <property type="nucleotide sequence ID" value="NZ_JACTVJ010000070.1"/>
</dbReference>
<accession>A0ABR7SXM2</accession>
<dbReference type="Proteomes" id="UP000642284">
    <property type="component" value="Unassembled WGS sequence"/>
</dbReference>
<comment type="caution">
    <text evidence="1">The sequence shown here is derived from an EMBL/GenBank/DDBJ whole genome shotgun (WGS) entry which is preliminary data.</text>
</comment>
<name>A0ABR7SXM2_9ACTN</name>
<evidence type="ECO:0000313" key="2">
    <source>
        <dbReference type="Proteomes" id="UP000642284"/>
    </source>
</evidence>
<keyword evidence="2" id="KW-1185">Reference proteome</keyword>